<evidence type="ECO:0000313" key="2">
    <source>
        <dbReference type="Proteomes" id="UP000017559"/>
    </source>
</evidence>
<dbReference type="HOGENOM" id="CLU_1635826_0_0_1"/>
<proteinExistence type="predicted"/>
<gene>
    <name evidence="1" type="ORF">Moror_5188</name>
</gene>
<accession>V2X620</accession>
<reference evidence="1 2" key="1">
    <citation type="journal article" date="2014" name="BMC Genomics">
        <title>Genome and secretome analysis of the hemibiotrophic fungal pathogen, Moniliophthora roreri, which causes frosty pod rot disease of cacao: mechanisms of the biotrophic and necrotrophic phases.</title>
        <authorList>
            <person name="Meinhardt L.W."/>
            <person name="Costa G.G.L."/>
            <person name="Thomazella D.P.T."/>
            <person name="Teixeira P.J.P.L."/>
            <person name="Carazzolle M.F."/>
            <person name="Schuster S.C."/>
            <person name="Carlson J.E."/>
            <person name="Guiltinan M.J."/>
            <person name="Mieczkowski P."/>
            <person name="Farmer A."/>
            <person name="Ramaraj T."/>
            <person name="Crozier J."/>
            <person name="Davis R.E."/>
            <person name="Shao J."/>
            <person name="Melnick R.L."/>
            <person name="Pereira G.A.G."/>
            <person name="Bailey B.A."/>
        </authorList>
    </citation>
    <scope>NUCLEOTIDE SEQUENCE [LARGE SCALE GENOMIC DNA]</scope>
    <source>
        <strain evidence="1 2">MCA 2997</strain>
    </source>
</reference>
<dbReference type="EMBL" id="AWSO01000575">
    <property type="protein sequence ID" value="ESK89212.1"/>
    <property type="molecule type" value="Genomic_DNA"/>
</dbReference>
<organism evidence="1 2">
    <name type="scientific">Moniliophthora roreri (strain MCA 2997)</name>
    <name type="common">Cocoa frosty pod rot fungus</name>
    <name type="synonym">Crinipellis roreri</name>
    <dbReference type="NCBI Taxonomy" id="1381753"/>
    <lineage>
        <taxon>Eukaryota</taxon>
        <taxon>Fungi</taxon>
        <taxon>Dikarya</taxon>
        <taxon>Basidiomycota</taxon>
        <taxon>Agaricomycotina</taxon>
        <taxon>Agaricomycetes</taxon>
        <taxon>Agaricomycetidae</taxon>
        <taxon>Agaricales</taxon>
        <taxon>Marasmiineae</taxon>
        <taxon>Marasmiaceae</taxon>
        <taxon>Moniliophthora</taxon>
    </lineage>
</organism>
<evidence type="ECO:0000313" key="1">
    <source>
        <dbReference type="EMBL" id="ESK89212.1"/>
    </source>
</evidence>
<dbReference type="Proteomes" id="UP000017559">
    <property type="component" value="Unassembled WGS sequence"/>
</dbReference>
<comment type="caution">
    <text evidence="1">The sequence shown here is derived from an EMBL/GenBank/DDBJ whole genome shotgun (WGS) entry which is preliminary data.</text>
</comment>
<sequence length="162" mass="17794">MIATPFALVLIKGSSKSSYPFDEVRCIGGPITGARKRISGNEPSLLKRCRREANRVARLVLERLELDRKVKTSAVLTRFKGEESHCISSEAMRIGNYFMLSDLVPTQGIRILYLALVAYLAHPSNLGLLGRQNYPFLLFVDTILVDLGVADVPTASITGKSA</sequence>
<dbReference type="KEGG" id="mrr:Moror_5188"/>
<name>V2X620_MONRO</name>
<dbReference type="AlphaFoldDB" id="V2X620"/>
<keyword evidence="2" id="KW-1185">Reference proteome</keyword>
<protein>
    <submittedName>
        <fullName evidence="1">Uncharacterized protein</fullName>
    </submittedName>
</protein>